<dbReference type="AlphaFoldDB" id="A0A6L6G7P0"/>
<organism evidence="1 2">
    <name type="scientific">Streptococcus uberis</name>
    <dbReference type="NCBI Taxonomy" id="1349"/>
    <lineage>
        <taxon>Bacteria</taxon>
        <taxon>Bacillati</taxon>
        <taxon>Bacillota</taxon>
        <taxon>Bacilli</taxon>
        <taxon>Lactobacillales</taxon>
        <taxon>Streptococcaceae</taxon>
        <taxon>Streptococcus</taxon>
    </lineage>
</organism>
<gene>
    <name evidence="1" type="ORF">GKS16_04180</name>
</gene>
<dbReference type="PANTHER" id="PTHR43305">
    <property type="entry name" value="FAMILY N-ACETYLTRANSFERASE, PUTATIVE (AFU_ORTHOLOGUE AFUA_2G01380)-RELATED"/>
    <property type="match status" value="1"/>
</dbReference>
<dbReference type="InterPro" id="IPR052777">
    <property type="entry name" value="Acetyltransferase_Enz"/>
</dbReference>
<protein>
    <submittedName>
        <fullName evidence="1">GNAT family N-acetyltransferase</fullName>
    </submittedName>
</protein>
<dbReference type="EMBL" id="WLXI01000037">
    <property type="protein sequence ID" value="MTD01474.1"/>
    <property type="molecule type" value="Genomic_DNA"/>
</dbReference>
<dbReference type="SUPFAM" id="SSF55729">
    <property type="entry name" value="Acyl-CoA N-acyltransferases (Nat)"/>
    <property type="match status" value="1"/>
</dbReference>
<evidence type="ECO:0000313" key="2">
    <source>
        <dbReference type="Proteomes" id="UP000483839"/>
    </source>
</evidence>
<dbReference type="GeneID" id="93826043"/>
<dbReference type="InterPro" id="IPR000182">
    <property type="entry name" value="GNAT_dom"/>
</dbReference>
<dbReference type="PROSITE" id="PS51186">
    <property type="entry name" value="GNAT"/>
    <property type="match status" value="1"/>
</dbReference>
<proteinExistence type="predicted"/>
<dbReference type="PANTHER" id="PTHR43305:SF1">
    <property type="entry name" value="FAMILY N-ACETYLTRANSFERASE, PUTATIVE (AFU_ORTHOLOGUE AFUA_2G01380)-RELATED"/>
    <property type="match status" value="1"/>
</dbReference>
<keyword evidence="1" id="KW-0808">Transferase</keyword>
<dbReference type="InterPro" id="IPR016181">
    <property type="entry name" value="Acyl_CoA_acyltransferase"/>
</dbReference>
<dbReference type="Proteomes" id="UP000483839">
    <property type="component" value="Unassembled WGS sequence"/>
</dbReference>
<dbReference type="Pfam" id="PF00583">
    <property type="entry name" value="Acetyltransf_1"/>
    <property type="match status" value="1"/>
</dbReference>
<evidence type="ECO:0000313" key="1">
    <source>
        <dbReference type="EMBL" id="MTD01474.1"/>
    </source>
</evidence>
<sequence>MDIQRIREEDNADISVIIKASLEAVGLNIPGTAYTDPQLNDLFHYYQNQDRAAYFIALDNDKVIGGVGFGPVTDSICELQKCYVKASERNQGVGQELLKHVINEAKRNGFKYMYLESSHLLQEAIPFYEKNGFRSLNKPLPNQQNHHAMDIWMLKEISKSC</sequence>
<comment type="caution">
    <text evidence="1">The sequence shown here is derived from an EMBL/GenBank/DDBJ whole genome shotgun (WGS) entry which is preliminary data.</text>
</comment>
<accession>A0A6L6G7P0</accession>
<dbReference type="RefSeq" id="WP_012658276.1">
    <property type="nucleotide sequence ID" value="NZ_BAABQA010000003.1"/>
</dbReference>
<dbReference type="OMA" id="CYLETMP"/>
<name>A0A6L6G7P0_STRUB</name>
<dbReference type="GO" id="GO:0016747">
    <property type="term" value="F:acyltransferase activity, transferring groups other than amino-acyl groups"/>
    <property type="evidence" value="ECO:0007669"/>
    <property type="project" value="InterPro"/>
</dbReference>
<dbReference type="CDD" id="cd04301">
    <property type="entry name" value="NAT_SF"/>
    <property type="match status" value="1"/>
</dbReference>
<dbReference type="Gene3D" id="3.40.630.30">
    <property type="match status" value="1"/>
</dbReference>
<reference evidence="1 2" key="1">
    <citation type="submission" date="2019-11" db="EMBL/GenBank/DDBJ databases">
        <title>Streptococcus uberis isolated from clinical mastitis cases on a southeastern Queensland dairy.</title>
        <authorList>
            <person name="Workentine M.L."/>
            <person name="Price R."/>
            <person name="Olchowy T."/>
        </authorList>
    </citation>
    <scope>NUCLEOTIDE SEQUENCE [LARGE SCALE GENOMIC DNA]</scope>
    <source>
        <strain evidence="1 2">OLC4459-A17</strain>
    </source>
</reference>